<dbReference type="PANTHER" id="PTHR32046">
    <property type="entry name" value="G DOMAIN-CONTAINING PROTEIN"/>
    <property type="match status" value="1"/>
</dbReference>
<evidence type="ECO:0000313" key="2">
    <source>
        <dbReference type="WBParaSite" id="Gr19_v10_g3079.t1"/>
    </source>
</evidence>
<evidence type="ECO:0000313" key="1">
    <source>
        <dbReference type="Proteomes" id="UP000887572"/>
    </source>
</evidence>
<dbReference type="AlphaFoldDB" id="A0A914HN93"/>
<name>A0A914HN93_GLORO</name>
<dbReference type="WBParaSite" id="Gr19_v10_g3079.t1">
    <property type="protein sequence ID" value="Gr19_v10_g3079.t1"/>
    <property type="gene ID" value="Gr19_v10_g3079"/>
</dbReference>
<reference evidence="2" key="1">
    <citation type="submission" date="2022-11" db="UniProtKB">
        <authorList>
            <consortium name="WormBaseParasite"/>
        </authorList>
    </citation>
    <scope>IDENTIFICATION</scope>
</reference>
<dbReference type="InterPro" id="IPR027417">
    <property type="entry name" value="P-loop_NTPase"/>
</dbReference>
<dbReference type="Gene3D" id="3.40.50.300">
    <property type="entry name" value="P-loop containing nucleotide triphosphate hydrolases"/>
    <property type="match status" value="1"/>
</dbReference>
<organism evidence="1 2">
    <name type="scientific">Globodera rostochiensis</name>
    <name type="common">Golden nematode worm</name>
    <name type="synonym">Heterodera rostochiensis</name>
    <dbReference type="NCBI Taxonomy" id="31243"/>
    <lineage>
        <taxon>Eukaryota</taxon>
        <taxon>Metazoa</taxon>
        <taxon>Ecdysozoa</taxon>
        <taxon>Nematoda</taxon>
        <taxon>Chromadorea</taxon>
        <taxon>Rhabditida</taxon>
        <taxon>Tylenchina</taxon>
        <taxon>Tylenchomorpha</taxon>
        <taxon>Tylenchoidea</taxon>
        <taxon>Heteroderidae</taxon>
        <taxon>Heteroderinae</taxon>
        <taxon>Globodera</taxon>
    </lineage>
</organism>
<dbReference type="PANTHER" id="PTHR32046:SF11">
    <property type="entry name" value="IMMUNE-ASSOCIATED NUCLEOTIDE-BINDING PROTEIN 10-LIKE"/>
    <property type="match status" value="1"/>
</dbReference>
<dbReference type="Proteomes" id="UP000887572">
    <property type="component" value="Unplaced"/>
</dbReference>
<keyword evidence="1" id="KW-1185">Reference proteome</keyword>
<sequence length="469" mass="51771">MLTMLVLGEEEPGMAKSTLINAIVNYLKHPTFDEAIQADEIEWVIPTTFCAEEYDEDVYFVERDVRLGEESSAERFEHGKLQTKWPNAYIISLKDGHKIRLIVPPGIGDGTGGGINESNNNNNLLKTLNFIRTLPELHAICILLSPNRTRTGPAFNYFVNGLFTHLHKNAAKNIVFLGTNGGRRGYKMGKTWELLQGILNSVEAAHNVSISLHRDNIYCLDNEAFEHLCLIKKANVRYSEESMDDFSKGWSRAEQELQRMLMNVSALKPYRTSDGGSSTIMQRFAEQLPVLTGPNTSSSTLATTAAVGTNSTSIVPSTSTQSAAQNVSSILTSQQQKITLATTPTGVGTTSTSVVPSTSMLQSAAVDDIPPAQTSDDDVDDLLLPANRLATFVPGKIAKVEPVCSAQNAMNFCRTHDASRLHHTNVKHLKLCLYMCPVCNKEFTFTINGVGMCIRHVKKKHRKVHYQLQ</sequence>
<accession>A0A914HN93</accession>
<protein>
    <submittedName>
        <fullName evidence="2">G domain-containing protein</fullName>
    </submittedName>
</protein>
<proteinExistence type="predicted"/>